<feature type="coiled-coil region" evidence="5">
    <location>
        <begin position="194"/>
        <end position="228"/>
    </location>
</feature>
<evidence type="ECO:0000256" key="3">
    <source>
        <dbReference type="ARBA" id="ARBA00022553"/>
    </source>
</evidence>
<dbReference type="PANTHER" id="PTHR45339:SF3">
    <property type="entry name" value="HISTIDINE KINASE"/>
    <property type="match status" value="1"/>
</dbReference>
<dbReference type="PRINTS" id="PR00344">
    <property type="entry name" value="BCTRLSENSOR"/>
</dbReference>
<evidence type="ECO:0000313" key="10">
    <source>
        <dbReference type="Proteomes" id="UP000648722"/>
    </source>
</evidence>
<dbReference type="PROSITE" id="PS50110">
    <property type="entry name" value="RESPONSE_REGULATORY"/>
    <property type="match status" value="1"/>
</dbReference>
<proteinExistence type="predicted"/>
<feature type="transmembrane region" description="Helical" evidence="6">
    <location>
        <begin position="118"/>
        <end position="138"/>
    </location>
</feature>
<evidence type="ECO:0000259" key="7">
    <source>
        <dbReference type="PROSITE" id="PS50109"/>
    </source>
</evidence>
<gene>
    <name evidence="9" type="ORF">GCM10007420_10770</name>
</gene>
<evidence type="ECO:0000256" key="2">
    <source>
        <dbReference type="ARBA" id="ARBA00012438"/>
    </source>
</evidence>
<accession>A0ABQ1XLJ9</accession>
<dbReference type="Pfam" id="PF00512">
    <property type="entry name" value="HisKA"/>
    <property type="match status" value="1"/>
</dbReference>
<dbReference type="PROSITE" id="PS50109">
    <property type="entry name" value="HIS_KIN"/>
    <property type="match status" value="1"/>
</dbReference>
<dbReference type="SUPFAM" id="SSF52172">
    <property type="entry name" value="CheY-like"/>
    <property type="match status" value="1"/>
</dbReference>
<dbReference type="Gene3D" id="1.10.287.130">
    <property type="match status" value="1"/>
</dbReference>
<dbReference type="SUPFAM" id="SSF55874">
    <property type="entry name" value="ATPase domain of HSP90 chaperone/DNA topoisomerase II/histidine kinase"/>
    <property type="match status" value="1"/>
</dbReference>
<keyword evidence="6" id="KW-0812">Transmembrane</keyword>
<dbReference type="EMBL" id="BMFS01000004">
    <property type="protein sequence ID" value="GGG96949.1"/>
    <property type="molecule type" value="Genomic_DNA"/>
</dbReference>
<name>A0ABQ1XLJ9_9PROT</name>
<keyword evidence="3" id="KW-0597">Phosphoprotein</keyword>
<dbReference type="InterPro" id="IPR004358">
    <property type="entry name" value="Sig_transdc_His_kin-like_C"/>
</dbReference>
<dbReference type="Proteomes" id="UP000648722">
    <property type="component" value="Unassembled WGS sequence"/>
</dbReference>
<dbReference type="CDD" id="cd00082">
    <property type="entry name" value="HisKA"/>
    <property type="match status" value="1"/>
</dbReference>
<keyword evidence="10" id="KW-1185">Reference proteome</keyword>
<comment type="caution">
    <text evidence="9">The sequence shown here is derived from an EMBL/GenBank/DDBJ whole genome shotgun (WGS) entry which is preliminary data.</text>
</comment>
<evidence type="ECO:0000256" key="6">
    <source>
        <dbReference type="SAM" id="Phobius"/>
    </source>
</evidence>
<evidence type="ECO:0000256" key="5">
    <source>
        <dbReference type="SAM" id="Coils"/>
    </source>
</evidence>
<feature type="transmembrane region" description="Helical" evidence="6">
    <location>
        <begin position="94"/>
        <end position="112"/>
    </location>
</feature>
<dbReference type="InterPro" id="IPR036890">
    <property type="entry name" value="HATPase_C_sf"/>
</dbReference>
<evidence type="ECO:0000313" key="9">
    <source>
        <dbReference type="EMBL" id="GGG96949.1"/>
    </source>
</evidence>
<reference evidence="10" key="1">
    <citation type="journal article" date="2019" name="Int. J. Syst. Evol. Microbiol.">
        <title>The Global Catalogue of Microorganisms (GCM) 10K type strain sequencing project: providing services to taxonomists for standard genome sequencing and annotation.</title>
        <authorList>
            <consortium name="The Broad Institute Genomics Platform"/>
            <consortium name="The Broad Institute Genome Sequencing Center for Infectious Disease"/>
            <person name="Wu L."/>
            <person name="Ma J."/>
        </authorList>
    </citation>
    <scope>NUCLEOTIDE SEQUENCE [LARGE SCALE GENOMIC DNA]</scope>
    <source>
        <strain evidence="10">CGMCC 1.12766</strain>
    </source>
</reference>
<keyword evidence="5" id="KW-0175">Coiled coil</keyword>
<dbReference type="Pfam" id="PF02518">
    <property type="entry name" value="HATPase_c"/>
    <property type="match status" value="1"/>
</dbReference>
<feature type="domain" description="Response regulatory" evidence="8">
    <location>
        <begin position="485"/>
        <end position="598"/>
    </location>
</feature>
<dbReference type="EC" id="2.7.13.3" evidence="2"/>
<evidence type="ECO:0000256" key="4">
    <source>
        <dbReference type="PROSITE-ProRule" id="PRU00169"/>
    </source>
</evidence>
<dbReference type="SMART" id="SM00388">
    <property type="entry name" value="HisKA"/>
    <property type="match status" value="1"/>
</dbReference>
<sequence length="612" mass="64658">MGFAETRAIAREQETAQRVREAARLLITSSAKQAVPMNVIGAVGVGAMLYTSVPLPVLGAWIGAMVVASVLRLLSINRARKSGAVPTPGQMTSYMICTGFVGALWGASGFLLPAGASMGAVLAVAVMISGMSAGAAMTSAAEPRVVLAYNVPCLSLAALWYSSFGTVTGFVLAGMALLFFAVTTRLAATYRKSLVETVEANAALEEARNEAEAQREALARLAERHEAAAGAAECAARHKAAMLANMSHELGAPLNSILAQTQMLQDVALTGDARRMVARIAESGDTLAELVSEILDVSRIEAGSFELRLDDFPAERLRERLERFGTQRAAAKGLDFTVEMNIDEKLHLRGDQDRLVQMAEIFVVNAVRFTEAGEVRVTCSASEPGNDGTSCLRIAVSDTGRGVPEAHRAGLFDVFAQEAAKPGAGGGTGLSLHLAKRIAAMMGGEVGYRPGDPGSVFWFEVPVRTASRPGRKGDERLAFANRRLRMLVCEADPARRAVLLGYLKSFNCVVSCATSVSDMTEGLGASAYDAIILGLNLGNIEPEDAVQDIRMLASTASLTPIVRLAPGLQSPVQRAGGEVLVRAPVTSEPLLQALEEALVEDPSAIAYLRRTA</sequence>
<feature type="transmembrane region" description="Helical" evidence="6">
    <location>
        <begin position="57"/>
        <end position="74"/>
    </location>
</feature>
<dbReference type="InterPro" id="IPR003594">
    <property type="entry name" value="HATPase_dom"/>
</dbReference>
<dbReference type="SUPFAM" id="SSF47384">
    <property type="entry name" value="Homodimeric domain of signal transducing histidine kinase"/>
    <property type="match status" value="1"/>
</dbReference>
<comment type="catalytic activity">
    <reaction evidence="1">
        <text>ATP + protein L-histidine = ADP + protein N-phospho-L-histidine.</text>
        <dbReference type="EC" id="2.7.13.3"/>
    </reaction>
</comment>
<feature type="transmembrane region" description="Helical" evidence="6">
    <location>
        <begin position="169"/>
        <end position="188"/>
    </location>
</feature>
<feature type="domain" description="Histidine kinase" evidence="7">
    <location>
        <begin position="245"/>
        <end position="465"/>
    </location>
</feature>
<dbReference type="InterPro" id="IPR011006">
    <property type="entry name" value="CheY-like_superfamily"/>
</dbReference>
<evidence type="ECO:0000256" key="1">
    <source>
        <dbReference type="ARBA" id="ARBA00000085"/>
    </source>
</evidence>
<keyword evidence="6" id="KW-1133">Transmembrane helix</keyword>
<dbReference type="InterPro" id="IPR005467">
    <property type="entry name" value="His_kinase_dom"/>
</dbReference>
<evidence type="ECO:0000259" key="8">
    <source>
        <dbReference type="PROSITE" id="PS50110"/>
    </source>
</evidence>
<comment type="caution">
    <text evidence="4">Lacks conserved residue(s) required for the propagation of feature annotation.</text>
</comment>
<protein>
    <recommendedName>
        <fullName evidence="2">histidine kinase</fullName>
        <ecNumber evidence="2">2.7.13.3</ecNumber>
    </recommendedName>
</protein>
<dbReference type="Gene3D" id="3.30.565.10">
    <property type="entry name" value="Histidine kinase-like ATPase, C-terminal domain"/>
    <property type="match status" value="1"/>
</dbReference>
<dbReference type="RefSeq" id="WP_188451544.1">
    <property type="nucleotide sequence ID" value="NZ_BMFS01000004.1"/>
</dbReference>
<dbReference type="SMART" id="SM00387">
    <property type="entry name" value="HATPase_c"/>
    <property type="match status" value="1"/>
</dbReference>
<keyword evidence="6" id="KW-0472">Membrane</keyword>
<dbReference type="InterPro" id="IPR036097">
    <property type="entry name" value="HisK_dim/P_sf"/>
</dbReference>
<dbReference type="InterPro" id="IPR001789">
    <property type="entry name" value="Sig_transdc_resp-reg_receiver"/>
</dbReference>
<dbReference type="Gene3D" id="3.40.50.2300">
    <property type="match status" value="1"/>
</dbReference>
<dbReference type="InterPro" id="IPR003661">
    <property type="entry name" value="HisK_dim/P_dom"/>
</dbReference>
<dbReference type="PANTHER" id="PTHR45339">
    <property type="entry name" value="HYBRID SIGNAL TRANSDUCTION HISTIDINE KINASE J"/>
    <property type="match status" value="1"/>
</dbReference>
<organism evidence="9 10">
    <name type="scientific">Glycocaulis albus</name>
    <dbReference type="NCBI Taxonomy" id="1382801"/>
    <lineage>
        <taxon>Bacteria</taxon>
        <taxon>Pseudomonadati</taxon>
        <taxon>Pseudomonadota</taxon>
        <taxon>Alphaproteobacteria</taxon>
        <taxon>Maricaulales</taxon>
        <taxon>Maricaulaceae</taxon>
        <taxon>Glycocaulis</taxon>
    </lineage>
</organism>